<evidence type="ECO:0000256" key="6">
    <source>
        <dbReference type="SAM" id="Phobius"/>
    </source>
</evidence>
<reference evidence="9" key="1">
    <citation type="submission" date="2018-06" db="EMBL/GenBank/DDBJ databases">
        <authorList>
            <consortium name="Pathogen Informatics"/>
        </authorList>
    </citation>
    <scope>NUCLEOTIDE SEQUENCE [LARGE SCALE GENOMIC DNA]</scope>
    <source>
        <strain evidence="9">NCTC10124</strain>
    </source>
</reference>
<dbReference type="Proteomes" id="UP001164481">
    <property type="component" value="Chromosome"/>
</dbReference>
<keyword evidence="4 6" id="KW-1133">Transmembrane helix</keyword>
<evidence type="ECO:0000313" key="8">
    <source>
        <dbReference type="EMBL" id="UZW64382.1"/>
    </source>
</evidence>
<dbReference type="InterPro" id="IPR005359">
    <property type="entry name" value="UPF0154"/>
</dbReference>
<keyword evidence="3 6" id="KW-0812">Transmembrane</keyword>
<evidence type="ECO:0000256" key="5">
    <source>
        <dbReference type="ARBA" id="ARBA00023136"/>
    </source>
</evidence>
<dbReference type="OMA" id="KMIRVMF"/>
<dbReference type="EMBL" id="LS991953">
    <property type="protein sequence ID" value="SYV93548.1"/>
    <property type="molecule type" value="Genomic_DNA"/>
</dbReference>
<gene>
    <name evidence="7" type="ORF">NCTC10124_01302</name>
    <name evidence="8" type="ORF">OIE46_03365</name>
</gene>
<reference evidence="8" key="3">
    <citation type="submission" date="2022-10" db="EMBL/GenBank/DDBJ databases">
        <authorList>
            <person name="Wei X."/>
        </authorList>
    </citation>
    <scope>NUCLEOTIDE SEQUENCE</scope>
    <source>
        <strain evidence="8">SD2</strain>
    </source>
</reference>
<evidence type="ECO:0000313" key="9">
    <source>
        <dbReference type="Proteomes" id="UP000259328"/>
    </source>
</evidence>
<reference evidence="8" key="4">
    <citation type="submission" date="2022-11" db="EMBL/GenBank/DDBJ databases">
        <title>complete genomes of mycoplasma synoviae ZX313 strain and SD2 strain.</title>
        <authorList>
            <person name="Zhong Q."/>
        </authorList>
    </citation>
    <scope>NUCLEOTIDE SEQUENCE</scope>
    <source>
        <strain evidence="8">SD2</strain>
    </source>
</reference>
<evidence type="ECO:0000256" key="3">
    <source>
        <dbReference type="ARBA" id="ARBA00022692"/>
    </source>
</evidence>
<dbReference type="Pfam" id="PF03672">
    <property type="entry name" value="UPF0154"/>
    <property type="match status" value="1"/>
</dbReference>
<evidence type="ECO:0000256" key="2">
    <source>
        <dbReference type="ARBA" id="ARBA00006694"/>
    </source>
</evidence>
<evidence type="ECO:0000256" key="4">
    <source>
        <dbReference type="ARBA" id="ARBA00022989"/>
    </source>
</evidence>
<name>A0A2H4CDJ0_MYCSY</name>
<comment type="similarity">
    <text evidence="2">Belongs to the UPF0154 family.</text>
</comment>
<feature type="transmembrane region" description="Helical" evidence="6">
    <location>
        <begin position="6"/>
        <end position="32"/>
    </location>
</feature>
<accession>A0A2H4CDJ0</accession>
<organism evidence="7 9">
    <name type="scientific">Mycoplasmopsis synoviae</name>
    <name type="common">Mycoplasma synoviae</name>
    <dbReference type="NCBI Taxonomy" id="2109"/>
    <lineage>
        <taxon>Bacteria</taxon>
        <taxon>Bacillati</taxon>
        <taxon>Mycoplasmatota</taxon>
        <taxon>Mycoplasmoidales</taxon>
        <taxon>Metamycoplasmataceae</taxon>
        <taxon>Mycoplasmopsis</taxon>
    </lineage>
</organism>
<reference evidence="7" key="2">
    <citation type="submission" date="2018-06" db="EMBL/GenBank/DDBJ databases">
        <authorList>
            <consortium name="Pathogen Informatics"/>
            <person name="Doyle S."/>
        </authorList>
    </citation>
    <scope>NUCLEOTIDE SEQUENCE</scope>
    <source>
        <strain evidence="7">NCTC10124</strain>
    </source>
</reference>
<dbReference type="GO" id="GO:0016020">
    <property type="term" value="C:membrane"/>
    <property type="evidence" value="ECO:0007669"/>
    <property type="project" value="UniProtKB-SubCell"/>
</dbReference>
<evidence type="ECO:0000313" key="7">
    <source>
        <dbReference type="EMBL" id="SYV93548.1"/>
    </source>
</evidence>
<sequence length="81" mass="9340">MVEMQTYAFVLMMIFVVIGVGFAVAIVTFIYVKKLFEKQMRENPPISEKMIKVMFEQMGRPASQKQIKQVMNSMKAAKDSK</sequence>
<dbReference type="AlphaFoldDB" id="A0A2H4CDJ0"/>
<dbReference type="GeneID" id="93530395"/>
<evidence type="ECO:0000256" key="1">
    <source>
        <dbReference type="ARBA" id="ARBA00004167"/>
    </source>
</evidence>
<dbReference type="Proteomes" id="UP000259328">
    <property type="component" value="Chromosome"/>
</dbReference>
<dbReference type="EMBL" id="CP107525">
    <property type="protein sequence ID" value="UZW64382.1"/>
    <property type="molecule type" value="Genomic_DNA"/>
</dbReference>
<dbReference type="RefSeq" id="WP_011283740.1">
    <property type="nucleotide sequence ID" value="NZ_CP012624.1"/>
</dbReference>
<comment type="subcellular location">
    <subcellularLocation>
        <location evidence="1">Membrane</location>
        <topology evidence="1">Single-pass membrane protein</topology>
    </subcellularLocation>
</comment>
<keyword evidence="5 6" id="KW-0472">Membrane</keyword>
<protein>
    <submittedName>
        <fullName evidence="7">Transmembrane protein</fullName>
    </submittedName>
    <submittedName>
        <fullName evidence="8">YneF family protein</fullName>
    </submittedName>
</protein>
<proteinExistence type="inferred from homology"/>